<gene>
    <name evidence="3" type="ORF">EI684_07550</name>
</gene>
<dbReference type="EMBL" id="RSAS01000288">
    <property type="protein sequence ID" value="RRR74211.1"/>
    <property type="molecule type" value="Genomic_DNA"/>
</dbReference>
<name>A0A426U358_9CHLR</name>
<keyword evidence="1" id="KW-0175">Coiled coil</keyword>
<feature type="coiled-coil region" evidence="1">
    <location>
        <begin position="346"/>
        <end position="376"/>
    </location>
</feature>
<accession>A0A426U358</accession>
<feature type="region of interest" description="Disordered" evidence="2">
    <location>
        <begin position="111"/>
        <end position="141"/>
    </location>
</feature>
<proteinExistence type="predicted"/>
<reference evidence="3 4" key="1">
    <citation type="submission" date="2018-12" db="EMBL/GenBank/DDBJ databases">
        <title>Genome Sequence of Candidatus Viridilinea halotolerans isolated from saline sulfide-rich spring.</title>
        <authorList>
            <person name="Grouzdev D.S."/>
            <person name="Burganskaya E.I."/>
            <person name="Krutkina M.S."/>
            <person name="Sukhacheva M.V."/>
            <person name="Gorlenko V.M."/>
        </authorList>
    </citation>
    <scope>NUCLEOTIDE SEQUENCE [LARGE SCALE GENOMIC DNA]</scope>
    <source>
        <strain evidence="3">Chok-6</strain>
    </source>
</reference>
<dbReference type="AlphaFoldDB" id="A0A426U358"/>
<comment type="caution">
    <text evidence="3">The sequence shown here is derived from an EMBL/GenBank/DDBJ whole genome shotgun (WGS) entry which is preliminary data.</text>
</comment>
<sequence length="432" mass="48218">MLGRFEFPQFDGGTISKTPVPDLDNPEGVRLGELALACVALKRDLDRVNETSHVFHLPALLHMTGATLTARAAAWEAHIAASEAQLAANQREIDELAFQLYGIAGEDRQAIEAGSGSQGSAADDEPNDEDDTDTDLASPPTDHTSLVTALISYLVGCAFGRFDVRYATGERPTPLLPDPFAPLPACSPGMLIGSDGLPLREGPAGYPLAFPVHGILVDDPDHRDDLVRRVRAALDLIFDRDAEAIEQEICQVLAIHDLRDYFRRPGKGGFWDDHLKRYAKSRRKAPIYWLLQSPKRTYALWLYLHRLDSDTLSKALVSYVEPRLRLEEERLATLRTAKGSATGRDLRQAERNIERQEALLSDIRELRDRLDRAVRHYLAPDLNDGVVLTIAPLHELVPWKEAKHYWEELLAGKYAWSSIGKQLRTQGLVDSR</sequence>
<protein>
    <submittedName>
        <fullName evidence="3">Uncharacterized protein</fullName>
    </submittedName>
</protein>
<feature type="compositionally biased region" description="Acidic residues" evidence="2">
    <location>
        <begin position="122"/>
        <end position="134"/>
    </location>
</feature>
<evidence type="ECO:0000313" key="4">
    <source>
        <dbReference type="Proteomes" id="UP000280307"/>
    </source>
</evidence>
<organism evidence="3 4">
    <name type="scientific">Candidatus Viridilinea halotolerans</name>
    <dbReference type="NCBI Taxonomy" id="2491704"/>
    <lineage>
        <taxon>Bacteria</taxon>
        <taxon>Bacillati</taxon>
        <taxon>Chloroflexota</taxon>
        <taxon>Chloroflexia</taxon>
        <taxon>Chloroflexales</taxon>
        <taxon>Chloroflexineae</taxon>
        <taxon>Oscillochloridaceae</taxon>
        <taxon>Candidatus Viridilinea</taxon>
    </lineage>
</organism>
<dbReference type="Proteomes" id="UP000280307">
    <property type="component" value="Unassembled WGS sequence"/>
</dbReference>
<evidence type="ECO:0000256" key="2">
    <source>
        <dbReference type="SAM" id="MobiDB-lite"/>
    </source>
</evidence>
<evidence type="ECO:0000256" key="1">
    <source>
        <dbReference type="SAM" id="Coils"/>
    </source>
</evidence>
<evidence type="ECO:0000313" key="3">
    <source>
        <dbReference type="EMBL" id="RRR74211.1"/>
    </source>
</evidence>